<dbReference type="Proteomes" id="UP001233999">
    <property type="component" value="Unassembled WGS sequence"/>
</dbReference>
<name>A0AAD7ZUM0_DIPPU</name>
<reference evidence="2" key="1">
    <citation type="journal article" date="2023" name="IScience">
        <title>Live-bearing cockroach genome reveals convergent evolutionary mechanisms linked to viviparity in insects and beyond.</title>
        <authorList>
            <person name="Fouks B."/>
            <person name="Harrison M.C."/>
            <person name="Mikhailova A.A."/>
            <person name="Marchal E."/>
            <person name="English S."/>
            <person name="Carruthers M."/>
            <person name="Jennings E.C."/>
            <person name="Chiamaka E.L."/>
            <person name="Frigard R.A."/>
            <person name="Pippel M."/>
            <person name="Attardo G.M."/>
            <person name="Benoit J.B."/>
            <person name="Bornberg-Bauer E."/>
            <person name="Tobe S.S."/>
        </authorList>
    </citation>
    <scope>NUCLEOTIDE SEQUENCE</scope>
    <source>
        <strain evidence="2">Stay&amp;Tobe</strain>
    </source>
</reference>
<gene>
    <name evidence="2" type="ORF">L9F63_019298</name>
</gene>
<feature type="non-terminal residue" evidence="2">
    <location>
        <position position="226"/>
    </location>
</feature>
<evidence type="ECO:0000256" key="1">
    <source>
        <dbReference type="SAM" id="Phobius"/>
    </source>
</evidence>
<organism evidence="2 3">
    <name type="scientific">Diploptera punctata</name>
    <name type="common">Pacific beetle cockroach</name>
    <dbReference type="NCBI Taxonomy" id="6984"/>
    <lineage>
        <taxon>Eukaryota</taxon>
        <taxon>Metazoa</taxon>
        <taxon>Ecdysozoa</taxon>
        <taxon>Arthropoda</taxon>
        <taxon>Hexapoda</taxon>
        <taxon>Insecta</taxon>
        <taxon>Pterygota</taxon>
        <taxon>Neoptera</taxon>
        <taxon>Polyneoptera</taxon>
        <taxon>Dictyoptera</taxon>
        <taxon>Blattodea</taxon>
        <taxon>Blaberoidea</taxon>
        <taxon>Blaberidae</taxon>
        <taxon>Diplopterinae</taxon>
        <taxon>Diploptera</taxon>
    </lineage>
</organism>
<keyword evidence="3" id="KW-1185">Reference proteome</keyword>
<keyword evidence="1" id="KW-1133">Transmembrane helix</keyword>
<accession>A0AAD7ZUM0</accession>
<evidence type="ECO:0000313" key="2">
    <source>
        <dbReference type="EMBL" id="KAJ9587179.1"/>
    </source>
</evidence>
<protein>
    <submittedName>
        <fullName evidence="2">Uncharacterized protein</fullName>
    </submittedName>
</protein>
<dbReference type="EMBL" id="JASPKZ010006471">
    <property type="protein sequence ID" value="KAJ9587179.1"/>
    <property type="molecule type" value="Genomic_DNA"/>
</dbReference>
<proteinExistence type="predicted"/>
<feature type="transmembrane region" description="Helical" evidence="1">
    <location>
        <begin position="133"/>
        <end position="156"/>
    </location>
</feature>
<keyword evidence="1" id="KW-0472">Membrane</keyword>
<dbReference type="AlphaFoldDB" id="A0AAD7ZUM0"/>
<comment type="caution">
    <text evidence="2">The sequence shown here is derived from an EMBL/GenBank/DDBJ whole genome shotgun (WGS) entry which is preliminary data.</text>
</comment>
<sequence>ILGNISNEQKYDYINDGLQIVLHEVNKIQHRNIKNILHCVSILTELKQKLITYKKGLPTLIPAMLEVNNIIKYLTNPLTHGIISSILITADNFVRHFQNHAEWSVKHDIANCHIFYSLFRKVSWTICNNGHDLLISIWLSLGLMGISMLMIILFGFRISSYFKGAHKTHYHWKQRLHAHKWYQTHTMNNDALLFDEDTGKFIGNAVMVPTSTHSLSSASVHTLYNR</sequence>
<keyword evidence="1" id="KW-0812">Transmembrane</keyword>
<reference evidence="2" key="2">
    <citation type="submission" date="2023-05" db="EMBL/GenBank/DDBJ databases">
        <authorList>
            <person name="Fouks B."/>
        </authorList>
    </citation>
    <scope>NUCLEOTIDE SEQUENCE</scope>
    <source>
        <strain evidence="2">Stay&amp;Tobe</strain>
        <tissue evidence="2">Testes</tissue>
    </source>
</reference>
<evidence type="ECO:0000313" key="3">
    <source>
        <dbReference type="Proteomes" id="UP001233999"/>
    </source>
</evidence>